<evidence type="ECO:0000313" key="3">
    <source>
        <dbReference type="Proteomes" id="UP000253872"/>
    </source>
</evidence>
<gene>
    <name evidence="2" type="ORF">DPV93_01645</name>
</gene>
<reference evidence="2 3" key="1">
    <citation type="submission" date="2018-05" db="EMBL/GenBank/DDBJ databases">
        <title>Draft Genome Sequences for a Diverse set of 7 Haemophilus Species.</title>
        <authorList>
            <person name="Nichols M."/>
            <person name="Topaz N."/>
            <person name="Wang X."/>
            <person name="Wang X."/>
            <person name="Boxrud D."/>
        </authorList>
    </citation>
    <scope>NUCLEOTIDE SEQUENCE [LARGE SCALE GENOMIC DNA]</scope>
    <source>
        <strain evidence="2 3">C2002001239</strain>
    </source>
</reference>
<proteinExistence type="predicted"/>
<feature type="transmembrane region" description="Helical" evidence="1">
    <location>
        <begin position="28"/>
        <end position="47"/>
    </location>
</feature>
<dbReference type="EMBL" id="QEPN01000001">
    <property type="protein sequence ID" value="RDE73885.1"/>
    <property type="molecule type" value="Genomic_DNA"/>
</dbReference>
<accession>A0A369YM41</accession>
<dbReference type="Pfam" id="PF11335">
    <property type="entry name" value="DUF3137"/>
    <property type="match status" value="1"/>
</dbReference>
<organism evidence="2 3">
    <name type="scientific">Haemophilus sputorum</name>
    <dbReference type="NCBI Taxonomy" id="1078480"/>
    <lineage>
        <taxon>Bacteria</taxon>
        <taxon>Pseudomonadati</taxon>
        <taxon>Pseudomonadota</taxon>
        <taxon>Gammaproteobacteria</taxon>
        <taxon>Pasteurellales</taxon>
        <taxon>Pasteurellaceae</taxon>
        <taxon>Haemophilus</taxon>
    </lineage>
</organism>
<dbReference type="RefSeq" id="WP_111401687.1">
    <property type="nucleotide sequence ID" value="NZ_QEPN01000001.1"/>
</dbReference>
<protein>
    <submittedName>
        <fullName evidence="2">DUF3137 domain-containing protein</fullName>
    </submittedName>
</protein>
<keyword evidence="1" id="KW-1133">Transmembrane helix</keyword>
<dbReference type="Proteomes" id="UP000253872">
    <property type="component" value="Unassembled WGS sequence"/>
</dbReference>
<dbReference type="AlphaFoldDB" id="A0A369YM41"/>
<name>A0A369YM41_9PAST</name>
<comment type="caution">
    <text evidence="2">The sequence shown here is derived from an EMBL/GenBank/DDBJ whole genome shotgun (WGS) entry which is preliminary data.</text>
</comment>
<dbReference type="STRING" id="1035839.GCA_000238795_00701"/>
<evidence type="ECO:0000313" key="2">
    <source>
        <dbReference type="EMBL" id="RDE73885.1"/>
    </source>
</evidence>
<keyword evidence="1" id="KW-0472">Membrane</keyword>
<sequence length="295" mass="33835">MEGGKSIEGIRFTQLEKLEQERLLLLKLANKSAIGLAIFAFLFIGTLASESHLKALIFFGLMIYLVKYLLQRKETFIKHFKLNVITAIVQHFNLTYSPRSGLPMQDFYAIYDVTCESWRSEDLIYGEVDGVKVEIADVIARKMQKDTKIKPLLIKDFSGILLKATFPKQLTHHVYVCDKDDFGVKSSGEKAVMDNAEFNRHFNVFSDDQIMARYALTPALMETLCTLKHKFNCPISLVFEGQEIRLAINLKIDSFEPNFQVSLLEDEVIKNYISSIKGFIDMVKSLRLNPMIWQV</sequence>
<evidence type="ECO:0000256" key="1">
    <source>
        <dbReference type="SAM" id="Phobius"/>
    </source>
</evidence>
<dbReference type="InterPro" id="IPR021484">
    <property type="entry name" value="DUF3137"/>
</dbReference>
<feature type="transmembrane region" description="Helical" evidence="1">
    <location>
        <begin position="53"/>
        <end position="70"/>
    </location>
</feature>
<keyword evidence="1" id="KW-0812">Transmembrane</keyword>